<dbReference type="EMBL" id="BAAAQM010000001">
    <property type="protein sequence ID" value="GAA1952033.1"/>
    <property type="molecule type" value="Genomic_DNA"/>
</dbReference>
<organism evidence="1 2">
    <name type="scientific">Catenulispora subtropica</name>
    <dbReference type="NCBI Taxonomy" id="450798"/>
    <lineage>
        <taxon>Bacteria</taxon>
        <taxon>Bacillati</taxon>
        <taxon>Actinomycetota</taxon>
        <taxon>Actinomycetes</taxon>
        <taxon>Catenulisporales</taxon>
        <taxon>Catenulisporaceae</taxon>
        <taxon>Catenulispora</taxon>
    </lineage>
</organism>
<gene>
    <name evidence="1" type="ORF">GCM10009838_03960</name>
</gene>
<evidence type="ECO:0008006" key="3">
    <source>
        <dbReference type="Google" id="ProtNLM"/>
    </source>
</evidence>
<reference evidence="1 2" key="1">
    <citation type="journal article" date="2019" name="Int. J. Syst. Evol. Microbiol.">
        <title>The Global Catalogue of Microorganisms (GCM) 10K type strain sequencing project: providing services to taxonomists for standard genome sequencing and annotation.</title>
        <authorList>
            <consortium name="The Broad Institute Genomics Platform"/>
            <consortium name="The Broad Institute Genome Sequencing Center for Infectious Disease"/>
            <person name="Wu L."/>
            <person name="Ma J."/>
        </authorList>
    </citation>
    <scope>NUCLEOTIDE SEQUENCE [LARGE SCALE GENOMIC DNA]</scope>
    <source>
        <strain evidence="1 2">JCM 16013</strain>
    </source>
</reference>
<sequence length="73" mass="8007">MRTACAAAVTRGVRIGAQVGYRDLPGFGRRDIEYDPHELVDDVLYQIGALDAFARAAGDRVRYVKPHGALYNA</sequence>
<dbReference type="PANTHER" id="PTHR30292">
    <property type="entry name" value="UNCHARACTERIZED PROTEIN YBGL-RELATED"/>
    <property type="match status" value="1"/>
</dbReference>
<protein>
    <recommendedName>
        <fullName evidence="3">LamB/YcsF family protein</fullName>
    </recommendedName>
</protein>
<proteinExistence type="predicted"/>
<evidence type="ECO:0000313" key="1">
    <source>
        <dbReference type="EMBL" id="GAA1952033.1"/>
    </source>
</evidence>
<dbReference type="Gene3D" id="3.20.20.370">
    <property type="entry name" value="Glycoside hydrolase/deacetylase"/>
    <property type="match status" value="1"/>
</dbReference>
<dbReference type="InterPro" id="IPR011330">
    <property type="entry name" value="Glyco_hydro/deAcase_b/a-brl"/>
</dbReference>
<accession>A0ABN2QHN4</accession>
<dbReference type="InterPro" id="IPR005501">
    <property type="entry name" value="LamB/YcsF/PxpA-like"/>
</dbReference>
<dbReference type="PANTHER" id="PTHR30292:SF0">
    <property type="entry name" value="5-OXOPROLINASE SUBUNIT A"/>
    <property type="match status" value="1"/>
</dbReference>
<name>A0ABN2QHN4_9ACTN</name>
<keyword evidence="2" id="KW-1185">Reference proteome</keyword>
<dbReference type="Proteomes" id="UP001499854">
    <property type="component" value="Unassembled WGS sequence"/>
</dbReference>
<comment type="caution">
    <text evidence="1">The sequence shown here is derived from an EMBL/GenBank/DDBJ whole genome shotgun (WGS) entry which is preliminary data.</text>
</comment>
<dbReference type="Pfam" id="PF03746">
    <property type="entry name" value="LamB_YcsF"/>
    <property type="match status" value="1"/>
</dbReference>
<dbReference type="SUPFAM" id="SSF88713">
    <property type="entry name" value="Glycoside hydrolase/deacetylase"/>
    <property type="match status" value="1"/>
</dbReference>
<evidence type="ECO:0000313" key="2">
    <source>
        <dbReference type="Proteomes" id="UP001499854"/>
    </source>
</evidence>